<proteinExistence type="predicted"/>
<organism evidence="1">
    <name type="scientific">Trichuris suis</name>
    <name type="common">pig whipworm</name>
    <dbReference type="NCBI Taxonomy" id="68888"/>
    <lineage>
        <taxon>Eukaryota</taxon>
        <taxon>Metazoa</taxon>
        <taxon>Ecdysozoa</taxon>
        <taxon>Nematoda</taxon>
        <taxon>Enoplea</taxon>
        <taxon>Dorylaimia</taxon>
        <taxon>Trichinellida</taxon>
        <taxon>Trichuridae</taxon>
        <taxon>Trichuris</taxon>
    </lineage>
</organism>
<dbReference type="Proteomes" id="UP000030758">
    <property type="component" value="Unassembled WGS sequence"/>
</dbReference>
<accession>A0A085NFI2</accession>
<reference evidence="1" key="1">
    <citation type="journal article" date="2014" name="Nat. Genet.">
        <title>Genome and transcriptome of the porcine whipworm Trichuris suis.</title>
        <authorList>
            <person name="Jex A.R."/>
            <person name="Nejsum P."/>
            <person name="Schwarz E.M."/>
            <person name="Hu L."/>
            <person name="Young N.D."/>
            <person name="Hall R.S."/>
            <person name="Korhonen P.K."/>
            <person name="Liao S."/>
            <person name="Thamsborg S."/>
            <person name="Xia J."/>
            <person name="Xu P."/>
            <person name="Wang S."/>
            <person name="Scheerlinck J.P."/>
            <person name="Hofmann A."/>
            <person name="Sternberg P.W."/>
            <person name="Wang J."/>
            <person name="Gasser R.B."/>
        </authorList>
    </citation>
    <scope>NUCLEOTIDE SEQUENCE [LARGE SCALE GENOMIC DNA]</scope>
    <source>
        <strain evidence="1">DCEP-RM93F</strain>
    </source>
</reference>
<gene>
    <name evidence="1" type="ORF">M514_19490</name>
</gene>
<sequence>MTSQPKEGVLANLDRQKRKGCQQLRRIRYRTLRRTGGCQQNQVSNVEEDRNLSEDEGLILPATKTLIR</sequence>
<dbReference type="AlphaFoldDB" id="A0A085NFI2"/>
<name>A0A085NFI2_9BILA</name>
<dbReference type="EMBL" id="KL367506">
    <property type="protein sequence ID" value="KFD68228.1"/>
    <property type="molecule type" value="Genomic_DNA"/>
</dbReference>
<evidence type="ECO:0000313" key="1">
    <source>
        <dbReference type="EMBL" id="KFD68228.1"/>
    </source>
</evidence>
<protein>
    <submittedName>
        <fullName evidence="1">Uncharacterized protein</fullName>
    </submittedName>
</protein>